<name>A0A8T0VUY5_PANVG</name>
<evidence type="ECO:0000259" key="5">
    <source>
        <dbReference type="Pfam" id="PF01657"/>
    </source>
</evidence>
<sequence>MPNLLALVIILLSTAPAPSAGDQSFCGDATYKRNGTYMSNLRTLADALIGDAARLHSATGAAGEGPDRVYGAALCRGGLRGRRLRQAPPGRPRRHRRRQHQRRRLLHAAQGRGRLLRAVPAPLLRQGLPRRLQQHAGMGRRHEPGRRAARRGRAVRRAGHGAVDSARRHRGEAAGQVGGGQSAVAVVVGGHGPGGVRAGAVHAGHAARPLPGLPRWCRRREAEEDRRRQDGWGGLRGAVHHAVRDGPAVLQRHWQQQDAVPTTK</sequence>
<evidence type="ECO:0000256" key="4">
    <source>
        <dbReference type="SAM" id="SignalP"/>
    </source>
</evidence>
<feature type="chain" id="PRO_5035808309" description="Gnk2-homologous domain-containing protein" evidence="4">
    <location>
        <begin position="22"/>
        <end position="264"/>
    </location>
</feature>
<organism evidence="6 7">
    <name type="scientific">Panicum virgatum</name>
    <name type="common">Blackwell switchgrass</name>
    <dbReference type="NCBI Taxonomy" id="38727"/>
    <lineage>
        <taxon>Eukaryota</taxon>
        <taxon>Viridiplantae</taxon>
        <taxon>Streptophyta</taxon>
        <taxon>Embryophyta</taxon>
        <taxon>Tracheophyta</taxon>
        <taxon>Spermatophyta</taxon>
        <taxon>Magnoliopsida</taxon>
        <taxon>Liliopsida</taxon>
        <taxon>Poales</taxon>
        <taxon>Poaceae</taxon>
        <taxon>PACMAD clade</taxon>
        <taxon>Panicoideae</taxon>
        <taxon>Panicodae</taxon>
        <taxon>Paniceae</taxon>
        <taxon>Panicinae</taxon>
        <taxon>Panicum</taxon>
        <taxon>Panicum sect. Hiantes</taxon>
    </lineage>
</organism>
<feature type="signal peptide" evidence="4">
    <location>
        <begin position="1"/>
        <end position="21"/>
    </location>
</feature>
<feature type="region of interest" description="Disordered" evidence="3">
    <location>
        <begin position="80"/>
        <end position="104"/>
    </location>
</feature>
<feature type="compositionally biased region" description="Basic residues" evidence="3">
    <location>
        <begin position="147"/>
        <end position="159"/>
    </location>
</feature>
<evidence type="ECO:0000256" key="1">
    <source>
        <dbReference type="ARBA" id="ARBA00022729"/>
    </source>
</evidence>
<gene>
    <name evidence="6" type="ORF">PVAP13_2NG521203</name>
</gene>
<accession>A0A8T0VUY5</accession>
<keyword evidence="7" id="KW-1185">Reference proteome</keyword>
<evidence type="ECO:0000256" key="2">
    <source>
        <dbReference type="ARBA" id="ARBA00022737"/>
    </source>
</evidence>
<feature type="region of interest" description="Disordered" evidence="3">
    <location>
        <begin position="133"/>
        <end position="168"/>
    </location>
</feature>
<dbReference type="InterPro" id="IPR038408">
    <property type="entry name" value="GNK2_sf"/>
</dbReference>
<feature type="domain" description="Gnk2-homologous" evidence="5">
    <location>
        <begin position="26"/>
        <end position="80"/>
    </location>
</feature>
<dbReference type="Gene3D" id="3.30.430.20">
    <property type="entry name" value="Gnk2 domain, C-X8-C-X2-C motif"/>
    <property type="match status" value="1"/>
</dbReference>
<dbReference type="InterPro" id="IPR002902">
    <property type="entry name" value="GNK2"/>
</dbReference>
<keyword evidence="1 4" id="KW-0732">Signal</keyword>
<dbReference type="Pfam" id="PF01657">
    <property type="entry name" value="Stress-antifung"/>
    <property type="match status" value="1"/>
</dbReference>
<evidence type="ECO:0000256" key="3">
    <source>
        <dbReference type="SAM" id="MobiDB-lite"/>
    </source>
</evidence>
<dbReference type="EMBL" id="CM029040">
    <property type="protein sequence ID" value="KAG2637466.1"/>
    <property type="molecule type" value="Genomic_DNA"/>
</dbReference>
<evidence type="ECO:0000313" key="6">
    <source>
        <dbReference type="EMBL" id="KAG2637466.1"/>
    </source>
</evidence>
<dbReference type="Proteomes" id="UP000823388">
    <property type="component" value="Chromosome 2N"/>
</dbReference>
<keyword evidence="2" id="KW-0677">Repeat</keyword>
<protein>
    <recommendedName>
        <fullName evidence="5">Gnk2-homologous domain-containing protein</fullName>
    </recommendedName>
</protein>
<proteinExistence type="predicted"/>
<evidence type="ECO:0000313" key="7">
    <source>
        <dbReference type="Proteomes" id="UP000823388"/>
    </source>
</evidence>
<dbReference type="AlphaFoldDB" id="A0A8T0VUY5"/>
<reference evidence="6" key="1">
    <citation type="submission" date="2020-05" db="EMBL/GenBank/DDBJ databases">
        <title>WGS assembly of Panicum virgatum.</title>
        <authorList>
            <person name="Lovell J.T."/>
            <person name="Jenkins J."/>
            <person name="Shu S."/>
            <person name="Juenger T.E."/>
            <person name="Schmutz J."/>
        </authorList>
    </citation>
    <scope>NUCLEOTIDE SEQUENCE</scope>
    <source>
        <strain evidence="6">AP13</strain>
    </source>
</reference>
<comment type="caution">
    <text evidence="6">The sequence shown here is derived from an EMBL/GenBank/DDBJ whole genome shotgun (WGS) entry which is preliminary data.</text>
</comment>